<protein>
    <submittedName>
        <fullName evidence="2">Uncharacterized protein</fullName>
    </submittedName>
</protein>
<keyword evidence="1" id="KW-0472">Membrane</keyword>
<dbReference type="EMBL" id="PJTB01000001">
    <property type="protein sequence ID" value="PWX42094.1"/>
    <property type="molecule type" value="Genomic_DNA"/>
</dbReference>
<evidence type="ECO:0000313" key="2">
    <source>
        <dbReference type="EMBL" id="PWX42094.1"/>
    </source>
</evidence>
<evidence type="ECO:0000313" key="3">
    <source>
        <dbReference type="Proteomes" id="UP000247117"/>
    </source>
</evidence>
<name>A0AB37CAT3_CLOPF</name>
<dbReference type="AlphaFoldDB" id="A0AB37CAT3"/>
<evidence type="ECO:0000256" key="1">
    <source>
        <dbReference type="SAM" id="Phobius"/>
    </source>
</evidence>
<proteinExistence type="predicted"/>
<gene>
    <name evidence="2" type="ORF">CYK91_02910</name>
</gene>
<feature type="transmembrane region" description="Helical" evidence="1">
    <location>
        <begin position="45"/>
        <end position="69"/>
    </location>
</feature>
<organism evidence="2 3">
    <name type="scientific">Clostridium perfringens</name>
    <dbReference type="NCBI Taxonomy" id="1502"/>
    <lineage>
        <taxon>Bacteria</taxon>
        <taxon>Bacillati</taxon>
        <taxon>Bacillota</taxon>
        <taxon>Clostridia</taxon>
        <taxon>Eubacteriales</taxon>
        <taxon>Clostridiaceae</taxon>
        <taxon>Clostridium</taxon>
    </lineage>
</organism>
<keyword evidence="1" id="KW-1133">Transmembrane helix</keyword>
<keyword evidence="1" id="KW-0812">Transmembrane</keyword>
<comment type="caution">
    <text evidence="2">The sequence shown here is derived from an EMBL/GenBank/DDBJ whole genome shotgun (WGS) entry which is preliminary data.</text>
</comment>
<sequence length="186" mass="21400">MVVIIKLKKFCSFFGKNLGISTLLTSILSVILGITINSLGTKIYIPLNFFIIYFIVSLFIFWFLILLLINLYNQKIFSEDIEIISFNEINGNTLCILKPCDLNNNALITIFYLENNVEIYVATAKFTNSQSNGYIQTQLLDIVDNEDWLNSIKNNDSSFLKKLIIKPIVTDIILDKRSELNEKLRQ</sequence>
<reference evidence="2 3" key="1">
    <citation type="journal article" date="2018" name="BMC Genomics">
        <title>Whole genome analysis reveals the diversity and evolutionary relationships between necrotic enteritis-causing strains of Clostridium perfringens.</title>
        <authorList>
            <person name="Lacey J.A."/>
            <person name="Allnutt T.R."/>
            <person name="Vezina B."/>
            <person name="Van T.T.H."/>
            <person name="Stent T."/>
            <person name="Han X."/>
            <person name="Rood J.I."/>
            <person name="Wade B."/>
            <person name="Keyburn A.L."/>
            <person name="Seeman T."/>
            <person name="Chen H."/>
            <person name="Haring V."/>
            <person name="Johanesen P.A."/>
            <person name="Lyras D."/>
            <person name="Moore R.J."/>
        </authorList>
    </citation>
    <scope>NUCLEOTIDE SEQUENCE [LARGE SCALE GENOMIC DNA]</scope>
    <source>
        <strain evidence="2 3">EUR-NE15</strain>
    </source>
</reference>
<dbReference type="Proteomes" id="UP000247117">
    <property type="component" value="Unassembled WGS sequence"/>
</dbReference>
<accession>A0AB37CAT3</accession>
<feature type="transmembrane region" description="Helical" evidence="1">
    <location>
        <begin position="20"/>
        <end position="39"/>
    </location>
</feature>